<sequence length="130" mass="14647">MRGSLAKARVLYAPVEEIGGEGRLVRACRVLIDAYVEAGLVLEKDAKQRLKVHATVMNTSHRRSQMRSRKFDSFDARSILERRIGESILSAKLTFLRGLCSMEMGTIIAAHPSPSQEILKLSDFFSFCFR</sequence>
<dbReference type="PANTHER" id="PTHR13360">
    <property type="entry name" value="ACTIVATING SIGNAL COINTEGRATOR 1 COMPLEX SUBUNIT 1"/>
    <property type="match status" value="1"/>
</dbReference>
<dbReference type="InterPro" id="IPR019510">
    <property type="entry name" value="AKAP7-like_phosphoesterase"/>
</dbReference>
<proteinExistence type="predicted"/>
<organism evidence="2 3">
    <name type="scientific">Kalanchoe fedtschenkoi</name>
    <name type="common">Lavender scallops</name>
    <name type="synonym">South American air plant</name>
    <dbReference type="NCBI Taxonomy" id="63787"/>
    <lineage>
        <taxon>Eukaryota</taxon>
        <taxon>Viridiplantae</taxon>
        <taxon>Streptophyta</taxon>
        <taxon>Embryophyta</taxon>
        <taxon>Tracheophyta</taxon>
        <taxon>Spermatophyta</taxon>
        <taxon>Magnoliopsida</taxon>
        <taxon>eudicotyledons</taxon>
        <taxon>Gunneridae</taxon>
        <taxon>Pentapetalae</taxon>
        <taxon>Saxifragales</taxon>
        <taxon>Crassulaceae</taxon>
        <taxon>Kalanchoe</taxon>
    </lineage>
</organism>
<protein>
    <recommendedName>
        <fullName evidence="1">A-kinase anchor protein 7-like phosphoesterase domain-containing protein</fullName>
    </recommendedName>
</protein>
<dbReference type="InterPro" id="IPR009210">
    <property type="entry name" value="ASCC1"/>
</dbReference>
<dbReference type="GO" id="GO:0005634">
    <property type="term" value="C:nucleus"/>
    <property type="evidence" value="ECO:0007669"/>
    <property type="project" value="TreeGrafter"/>
</dbReference>
<evidence type="ECO:0000313" key="3">
    <source>
        <dbReference type="Proteomes" id="UP000594263"/>
    </source>
</evidence>
<feature type="domain" description="A-kinase anchor protein 7-like phosphoesterase" evidence="1">
    <location>
        <begin position="4"/>
        <end position="103"/>
    </location>
</feature>
<dbReference type="GO" id="GO:0006307">
    <property type="term" value="P:DNA alkylation repair"/>
    <property type="evidence" value="ECO:0007669"/>
    <property type="project" value="InterPro"/>
</dbReference>
<dbReference type="AlphaFoldDB" id="A0A7N0V4S9"/>
<accession>A0A7N0V4S9</accession>
<dbReference type="Gramene" id="Kaladp0096s0112.1.v1.1">
    <property type="protein sequence ID" value="Kaladp0096s0112.1.v1.1.CDS.1"/>
    <property type="gene ID" value="Kaladp0096s0112.v1.1"/>
</dbReference>
<dbReference type="EnsemblPlants" id="Kaladp0096s0112.1.v1.1">
    <property type="protein sequence ID" value="Kaladp0096s0112.1.v1.1.CDS.1"/>
    <property type="gene ID" value="Kaladp0096s0112.v1.1"/>
</dbReference>
<dbReference type="Pfam" id="PF10469">
    <property type="entry name" value="AKAP7_NLS"/>
    <property type="match status" value="1"/>
</dbReference>
<keyword evidence="3" id="KW-1185">Reference proteome</keyword>
<name>A0A7N0V4S9_KALFE</name>
<dbReference type="Proteomes" id="UP000594263">
    <property type="component" value="Unplaced"/>
</dbReference>
<evidence type="ECO:0000313" key="2">
    <source>
        <dbReference type="EnsemblPlants" id="Kaladp0096s0112.1.v1.1.CDS.1"/>
    </source>
</evidence>
<dbReference type="PANTHER" id="PTHR13360:SF1">
    <property type="entry name" value="ACTIVATING SIGNAL COINTEGRATOR 1 COMPLEX SUBUNIT 1"/>
    <property type="match status" value="1"/>
</dbReference>
<reference evidence="2" key="1">
    <citation type="submission" date="2021-01" db="UniProtKB">
        <authorList>
            <consortium name="EnsemblPlants"/>
        </authorList>
    </citation>
    <scope>IDENTIFICATION</scope>
</reference>
<evidence type="ECO:0000259" key="1">
    <source>
        <dbReference type="Pfam" id="PF10469"/>
    </source>
</evidence>
<dbReference type="GO" id="GO:0006355">
    <property type="term" value="P:regulation of DNA-templated transcription"/>
    <property type="evidence" value="ECO:0007669"/>
    <property type="project" value="TreeGrafter"/>
</dbReference>
<dbReference type="Gene3D" id="3.90.1140.10">
    <property type="entry name" value="Cyclic phosphodiesterase"/>
    <property type="match status" value="1"/>
</dbReference>